<organism evidence="1 2">
    <name type="scientific">Chlamydomonas reinhardtii</name>
    <name type="common">Chlamydomonas smithii</name>
    <dbReference type="NCBI Taxonomy" id="3055"/>
    <lineage>
        <taxon>Eukaryota</taxon>
        <taxon>Viridiplantae</taxon>
        <taxon>Chlorophyta</taxon>
        <taxon>core chlorophytes</taxon>
        <taxon>Chlorophyceae</taxon>
        <taxon>CS clade</taxon>
        <taxon>Chlamydomonadales</taxon>
        <taxon>Chlamydomonadaceae</taxon>
        <taxon>Chlamydomonas</taxon>
    </lineage>
</organism>
<evidence type="ECO:0000313" key="2">
    <source>
        <dbReference type="Proteomes" id="UP000006906"/>
    </source>
</evidence>
<dbReference type="InParanoid" id="A0A2K3D0B2"/>
<dbReference type="AlphaFoldDB" id="A0A2K3D0B2"/>
<gene>
    <name evidence="1" type="ORF">CHLRE_13g580100v5</name>
</gene>
<sequence length="63" mass="7190">MKSRATLHRRLDLPRSFRRGRSDHEVTVDRAYAINKLAPALRVPALRVDFKETPQSAYGEPTA</sequence>
<dbReference type="Proteomes" id="UP000006906">
    <property type="component" value="Chromosome 13"/>
</dbReference>
<keyword evidence="2" id="KW-1185">Reference proteome</keyword>
<accession>A0A2K3D0B2</accession>
<proteinExistence type="predicted"/>
<reference evidence="1 2" key="1">
    <citation type="journal article" date="2007" name="Science">
        <title>The Chlamydomonas genome reveals the evolution of key animal and plant functions.</title>
        <authorList>
            <person name="Merchant S.S."/>
            <person name="Prochnik S.E."/>
            <person name="Vallon O."/>
            <person name="Harris E.H."/>
            <person name="Karpowicz S.J."/>
            <person name="Witman G.B."/>
            <person name="Terry A."/>
            <person name="Salamov A."/>
            <person name="Fritz-Laylin L.K."/>
            <person name="Marechal-Drouard L."/>
            <person name="Marshall W.F."/>
            <person name="Qu L.H."/>
            <person name="Nelson D.R."/>
            <person name="Sanderfoot A.A."/>
            <person name="Spalding M.H."/>
            <person name="Kapitonov V.V."/>
            <person name="Ren Q."/>
            <person name="Ferris P."/>
            <person name="Lindquist E."/>
            <person name="Shapiro H."/>
            <person name="Lucas S.M."/>
            <person name="Grimwood J."/>
            <person name="Schmutz J."/>
            <person name="Cardol P."/>
            <person name="Cerutti H."/>
            <person name="Chanfreau G."/>
            <person name="Chen C.L."/>
            <person name="Cognat V."/>
            <person name="Croft M.T."/>
            <person name="Dent R."/>
            <person name="Dutcher S."/>
            <person name="Fernandez E."/>
            <person name="Fukuzawa H."/>
            <person name="Gonzalez-Ballester D."/>
            <person name="Gonzalez-Halphen D."/>
            <person name="Hallmann A."/>
            <person name="Hanikenne M."/>
            <person name="Hippler M."/>
            <person name="Inwood W."/>
            <person name="Jabbari K."/>
            <person name="Kalanon M."/>
            <person name="Kuras R."/>
            <person name="Lefebvre P.A."/>
            <person name="Lemaire S.D."/>
            <person name="Lobanov A.V."/>
            <person name="Lohr M."/>
            <person name="Manuell A."/>
            <person name="Meier I."/>
            <person name="Mets L."/>
            <person name="Mittag M."/>
            <person name="Mittelmeier T."/>
            <person name="Moroney J.V."/>
            <person name="Moseley J."/>
            <person name="Napoli C."/>
            <person name="Nedelcu A.M."/>
            <person name="Niyogi K."/>
            <person name="Novoselov S.V."/>
            <person name="Paulsen I.T."/>
            <person name="Pazour G."/>
            <person name="Purton S."/>
            <person name="Ral J.P."/>
            <person name="Riano-Pachon D.M."/>
            <person name="Riekhof W."/>
            <person name="Rymarquis L."/>
            <person name="Schroda M."/>
            <person name="Stern D."/>
            <person name="Umen J."/>
            <person name="Willows R."/>
            <person name="Wilson N."/>
            <person name="Zimmer S.L."/>
            <person name="Allmer J."/>
            <person name="Balk J."/>
            <person name="Bisova K."/>
            <person name="Chen C.J."/>
            <person name="Elias M."/>
            <person name="Gendler K."/>
            <person name="Hauser C."/>
            <person name="Lamb M.R."/>
            <person name="Ledford H."/>
            <person name="Long J.C."/>
            <person name="Minagawa J."/>
            <person name="Page M.D."/>
            <person name="Pan J."/>
            <person name="Pootakham W."/>
            <person name="Roje S."/>
            <person name="Rose A."/>
            <person name="Stahlberg E."/>
            <person name="Terauchi A.M."/>
            <person name="Yang P."/>
            <person name="Ball S."/>
            <person name="Bowler C."/>
            <person name="Dieckmann C.L."/>
            <person name="Gladyshev V.N."/>
            <person name="Green P."/>
            <person name="Jorgensen R."/>
            <person name="Mayfield S."/>
            <person name="Mueller-Roeber B."/>
            <person name="Rajamani S."/>
            <person name="Sayre R.T."/>
            <person name="Brokstein P."/>
            <person name="Dubchak I."/>
            <person name="Goodstein D."/>
            <person name="Hornick L."/>
            <person name="Huang Y.W."/>
            <person name="Jhaveri J."/>
            <person name="Luo Y."/>
            <person name="Martinez D."/>
            <person name="Ngau W.C."/>
            <person name="Otillar B."/>
            <person name="Poliakov A."/>
            <person name="Porter A."/>
            <person name="Szajkowski L."/>
            <person name="Werner G."/>
            <person name="Zhou K."/>
            <person name="Grigoriev I.V."/>
            <person name="Rokhsar D.S."/>
            <person name="Grossman A.R."/>
        </authorList>
    </citation>
    <scope>NUCLEOTIDE SEQUENCE [LARGE SCALE GENOMIC DNA]</scope>
    <source>
        <strain evidence="2">CC-503</strain>
    </source>
</reference>
<name>A0A2K3D0B2_CHLRE</name>
<dbReference type="KEGG" id="cre:CHLRE_13g580100v5"/>
<evidence type="ECO:0000313" key="1">
    <source>
        <dbReference type="EMBL" id="PNW73973.1"/>
    </source>
</evidence>
<dbReference type="GeneID" id="66055995"/>
<dbReference type="EMBL" id="CM008974">
    <property type="protein sequence ID" value="PNW73973.1"/>
    <property type="molecule type" value="Genomic_DNA"/>
</dbReference>
<dbReference type="RefSeq" id="XP_042917523.1">
    <property type="nucleotide sequence ID" value="XM_043069548.1"/>
</dbReference>
<dbReference type="Gramene" id="PNW73973">
    <property type="protein sequence ID" value="PNW73973"/>
    <property type="gene ID" value="CHLRE_13g580100v5"/>
</dbReference>
<protein>
    <submittedName>
        <fullName evidence="1">Uncharacterized protein</fullName>
    </submittedName>
</protein>